<dbReference type="RefSeq" id="WP_380861969.1">
    <property type="nucleotide sequence ID" value="NZ_JBHSKM010000027.1"/>
</dbReference>
<dbReference type="InterPro" id="IPR000873">
    <property type="entry name" value="AMP-dep_synth/lig_dom"/>
</dbReference>
<dbReference type="SUPFAM" id="SSF47336">
    <property type="entry name" value="ACP-like"/>
    <property type="match status" value="1"/>
</dbReference>
<evidence type="ECO:0000256" key="1">
    <source>
        <dbReference type="ARBA" id="ARBA00022450"/>
    </source>
</evidence>
<name>A0ABW0CSC2_STRCD</name>
<dbReference type="InterPro" id="IPR006162">
    <property type="entry name" value="Ppantetheine_attach_site"/>
</dbReference>
<comment type="caution">
    <text evidence="4">The sequence shown here is derived from an EMBL/GenBank/DDBJ whole genome shotgun (WGS) entry which is preliminary data.</text>
</comment>
<dbReference type="Proteomes" id="UP001596263">
    <property type="component" value="Unassembled WGS sequence"/>
</dbReference>
<feature type="domain" description="Carrier" evidence="3">
    <location>
        <begin position="241"/>
        <end position="315"/>
    </location>
</feature>
<sequence length="327" mass="35397">DDEIGALAGKVVVAGEALPGALVERWRRGVGDGKVLNEYGPTEATVGTCVFPLVEAFDGVVPIGRPLPNVAMRILDAHLRPVPVGAVGELFVGGTGVARGYVGDAARTADRFVPDLYGPVGSRMYRTGDLARWRSDGAVEFLGRIDDQVKVRGYRIELGEVRAALVARPEVTDAAVIVSQEDQRLIAYIVGETPDLTDVLPEYMIPSVFVQVEAIPLTANGKLDRRALPDPDETATDSYVAPRTPAEERIAAVWTDLLGKNASVYDSFFDIGGHSILAVRLVSRLQQDFDLDLPIRVVFERPTIAHLAMEIEDRVRAEIDAQLAESS</sequence>
<dbReference type="PROSITE" id="PS00012">
    <property type="entry name" value="PHOSPHOPANTETHEINE"/>
    <property type="match status" value="1"/>
</dbReference>
<dbReference type="Gene3D" id="3.40.50.12780">
    <property type="entry name" value="N-terminal domain of ligase-like"/>
    <property type="match status" value="1"/>
</dbReference>
<reference evidence="5" key="1">
    <citation type="journal article" date="2019" name="Int. J. Syst. Evol. Microbiol.">
        <title>The Global Catalogue of Microorganisms (GCM) 10K type strain sequencing project: providing services to taxonomists for standard genome sequencing and annotation.</title>
        <authorList>
            <consortium name="The Broad Institute Genomics Platform"/>
            <consortium name="The Broad Institute Genome Sequencing Center for Infectious Disease"/>
            <person name="Wu L."/>
            <person name="Ma J."/>
        </authorList>
    </citation>
    <scope>NUCLEOTIDE SEQUENCE [LARGE SCALE GENOMIC DNA]</scope>
    <source>
        <strain evidence="5">KCTC 42586</strain>
    </source>
</reference>
<dbReference type="InterPro" id="IPR025110">
    <property type="entry name" value="AMP-bd_C"/>
</dbReference>
<dbReference type="InterPro" id="IPR036736">
    <property type="entry name" value="ACP-like_sf"/>
</dbReference>
<keyword evidence="1" id="KW-0596">Phosphopantetheine</keyword>
<feature type="non-terminal residue" evidence="4">
    <location>
        <position position="1"/>
    </location>
</feature>
<dbReference type="Pfam" id="PF00501">
    <property type="entry name" value="AMP-binding"/>
    <property type="match status" value="1"/>
</dbReference>
<dbReference type="Gene3D" id="3.30.300.30">
    <property type="match status" value="1"/>
</dbReference>
<dbReference type="SUPFAM" id="SSF56801">
    <property type="entry name" value="Acetyl-CoA synthetase-like"/>
    <property type="match status" value="1"/>
</dbReference>
<dbReference type="InterPro" id="IPR009081">
    <property type="entry name" value="PP-bd_ACP"/>
</dbReference>
<dbReference type="PROSITE" id="PS50075">
    <property type="entry name" value="CARRIER"/>
    <property type="match status" value="1"/>
</dbReference>
<evidence type="ECO:0000259" key="3">
    <source>
        <dbReference type="PROSITE" id="PS50075"/>
    </source>
</evidence>
<protein>
    <submittedName>
        <fullName evidence="4">AMP-binding protein</fullName>
    </submittedName>
</protein>
<dbReference type="InterPro" id="IPR045851">
    <property type="entry name" value="AMP-bd_C_sf"/>
</dbReference>
<organism evidence="4 5">
    <name type="scientific">Streptomyces coerulescens</name>
    <dbReference type="NCBI Taxonomy" id="29304"/>
    <lineage>
        <taxon>Bacteria</taxon>
        <taxon>Bacillati</taxon>
        <taxon>Actinomycetota</taxon>
        <taxon>Actinomycetes</taxon>
        <taxon>Kitasatosporales</taxon>
        <taxon>Streptomycetaceae</taxon>
        <taxon>Streptomyces</taxon>
    </lineage>
</organism>
<evidence type="ECO:0000313" key="4">
    <source>
        <dbReference type="EMBL" id="MFC5218805.1"/>
    </source>
</evidence>
<dbReference type="PANTHER" id="PTHR45527:SF1">
    <property type="entry name" value="FATTY ACID SYNTHASE"/>
    <property type="match status" value="1"/>
</dbReference>
<evidence type="ECO:0000256" key="2">
    <source>
        <dbReference type="ARBA" id="ARBA00022553"/>
    </source>
</evidence>
<dbReference type="Gene3D" id="1.10.1200.10">
    <property type="entry name" value="ACP-like"/>
    <property type="match status" value="1"/>
</dbReference>
<keyword evidence="2" id="KW-0597">Phosphoprotein</keyword>
<evidence type="ECO:0000313" key="5">
    <source>
        <dbReference type="Proteomes" id="UP001596263"/>
    </source>
</evidence>
<dbReference type="Pfam" id="PF13193">
    <property type="entry name" value="AMP-binding_C"/>
    <property type="match status" value="1"/>
</dbReference>
<dbReference type="InterPro" id="IPR020806">
    <property type="entry name" value="PKS_PP-bd"/>
</dbReference>
<dbReference type="Pfam" id="PF00550">
    <property type="entry name" value="PP-binding"/>
    <property type="match status" value="1"/>
</dbReference>
<dbReference type="PANTHER" id="PTHR45527">
    <property type="entry name" value="NONRIBOSOMAL PEPTIDE SYNTHETASE"/>
    <property type="match status" value="1"/>
</dbReference>
<gene>
    <name evidence="4" type="ORF">ACFPQ9_33660</name>
</gene>
<dbReference type="InterPro" id="IPR042099">
    <property type="entry name" value="ANL_N_sf"/>
</dbReference>
<dbReference type="EMBL" id="JBHSKM010000027">
    <property type="protein sequence ID" value="MFC5218805.1"/>
    <property type="molecule type" value="Genomic_DNA"/>
</dbReference>
<accession>A0ABW0CSC2</accession>
<keyword evidence="5" id="KW-1185">Reference proteome</keyword>
<proteinExistence type="predicted"/>
<dbReference type="SMART" id="SM00823">
    <property type="entry name" value="PKS_PP"/>
    <property type="match status" value="1"/>
</dbReference>